<organism evidence="2 3">
    <name type="scientific">Lactococcus nasutitermitis</name>
    <dbReference type="NCBI Taxonomy" id="1652957"/>
    <lineage>
        <taxon>Bacteria</taxon>
        <taxon>Bacillati</taxon>
        <taxon>Bacillota</taxon>
        <taxon>Bacilli</taxon>
        <taxon>Lactobacillales</taxon>
        <taxon>Streptococcaceae</taxon>
        <taxon>Lactococcus</taxon>
    </lineage>
</organism>
<keyword evidence="1" id="KW-0472">Membrane</keyword>
<gene>
    <name evidence="2" type="ORF">ACFO26_04450</name>
</gene>
<reference evidence="3" key="1">
    <citation type="journal article" date="2019" name="Int. J. Syst. Evol. Microbiol.">
        <title>The Global Catalogue of Microorganisms (GCM) 10K type strain sequencing project: providing services to taxonomists for standard genome sequencing and annotation.</title>
        <authorList>
            <consortium name="The Broad Institute Genomics Platform"/>
            <consortium name="The Broad Institute Genome Sequencing Center for Infectious Disease"/>
            <person name="Wu L."/>
            <person name="Ma J."/>
        </authorList>
    </citation>
    <scope>NUCLEOTIDE SEQUENCE [LARGE SCALE GENOMIC DNA]</scope>
    <source>
        <strain evidence="3">CCUG 63287</strain>
    </source>
</reference>
<evidence type="ECO:0008006" key="4">
    <source>
        <dbReference type="Google" id="ProtNLM"/>
    </source>
</evidence>
<feature type="transmembrane region" description="Helical" evidence="1">
    <location>
        <begin position="50"/>
        <end position="69"/>
    </location>
</feature>
<comment type="caution">
    <text evidence="2">The sequence shown here is derived from an EMBL/GenBank/DDBJ whole genome shotgun (WGS) entry which is preliminary data.</text>
</comment>
<protein>
    <recommendedName>
        <fullName evidence="4">DUF3955 domain-containing protein</fullName>
    </recommendedName>
</protein>
<dbReference type="EMBL" id="JBHSGD010000004">
    <property type="protein sequence ID" value="MFC4652151.1"/>
    <property type="molecule type" value="Genomic_DNA"/>
</dbReference>
<sequence length="73" mass="8275">MKKLYILSIMIGAILLFILQLFSYVNYILIENHVYSGLLDSTLLLKTSLLIIPCLFIVAGLVGLLFPYLKDKI</sequence>
<keyword evidence="3" id="KW-1185">Reference proteome</keyword>
<evidence type="ECO:0000313" key="3">
    <source>
        <dbReference type="Proteomes" id="UP001595987"/>
    </source>
</evidence>
<dbReference type="Proteomes" id="UP001595987">
    <property type="component" value="Unassembled WGS sequence"/>
</dbReference>
<name>A0ABV9JCG7_9LACT</name>
<evidence type="ECO:0000256" key="1">
    <source>
        <dbReference type="SAM" id="Phobius"/>
    </source>
</evidence>
<feature type="transmembrane region" description="Helical" evidence="1">
    <location>
        <begin position="7"/>
        <end position="30"/>
    </location>
</feature>
<dbReference type="RefSeq" id="WP_213533292.1">
    <property type="nucleotide sequence ID" value="NZ_BOVQ01000002.1"/>
</dbReference>
<evidence type="ECO:0000313" key="2">
    <source>
        <dbReference type="EMBL" id="MFC4652151.1"/>
    </source>
</evidence>
<proteinExistence type="predicted"/>
<accession>A0ABV9JCG7</accession>
<keyword evidence="1" id="KW-0812">Transmembrane</keyword>
<keyword evidence="1" id="KW-1133">Transmembrane helix</keyword>